<feature type="region of interest" description="Disordered" evidence="2">
    <location>
        <begin position="196"/>
        <end position="330"/>
    </location>
</feature>
<gene>
    <name evidence="3" type="ORF">Mal52_38830</name>
</gene>
<accession>A0A517ZSC3</accession>
<keyword evidence="1" id="KW-0175">Coiled coil</keyword>
<protein>
    <submittedName>
        <fullName evidence="3">Uncharacterized protein</fullName>
    </submittedName>
</protein>
<evidence type="ECO:0000256" key="2">
    <source>
        <dbReference type="SAM" id="MobiDB-lite"/>
    </source>
</evidence>
<name>A0A517ZSC3_9PLAN</name>
<feature type="compositionally biased region" description="Basic and acidic residues" evidence="2">
    <location>
        <begin position="220"/>
        <end position="283"/>
    </location>
</feature>
<feature type="coiled-coil region" evidence="1">
    <location>
        <begin position="464"/>
        <end position="510"/>
    </location>
</feature>
<dbReference type="Proteomes" id="UP000319383">
    <property type="component" value="Chromosome"/>
</dbReference>
<reference evidence="3 4" key="1">
    <citation type="submission" date="2019-02" db="EMBL/GenBank/DDBJ databases">
        <title>Deep-cultivation of Planctomycetes and their phenomic and genomic characterization uncovers novel biology.</title>
        <authorList>
            <person name="Wiegand S."/>
            <person name="Jogler M."/>
            <person name="Boedeker C."/>
            <person name="Pinto D."/>
            <person name="Vollmers J."/>
            <person name="Rivas-Marin E."/>
            <person name="Kohn T."/>
            <person name="Peeters S.H."/>
            <person name="Heuer A."/>
            <person name="Rast P."/>
            <person name="Oberbeckmann S."/>
            <person name="Bunk B."/>
            <person name="Jeske O."/>
            <person name="Meyerdierks A."/>
            <person name="Storesund J.E."/>
            <person name="Kallscheuer N."/>
            <person name="Luecker S."/>
            <person name="Lage O.M."/>
            <person name="Pohl T."/>
            <person name="Merkel B.J."/>
            <person name="Hornburger P."/>
            <person name="Mueller R.-W."/>
            <person name="Bruemmer F."/>
            <person name="Labrenz M."/>
            <person name="Spormann A.M."/>
            <person name="Op den Camp H."/>
            <person name="Overmann J."/>
            <person name="Amann R."/>
            <person name="Jetten M.S.M."/>
            <person name="Mascher T."/>
            <person name="Medema M.H."/>
            <person name="Devos D.P."/>
            <person name="Kaster A.-K."/>
            <person name="Ovreas L."/>
            <person name="Rohde M."/>
            <person name="Galperin M.Y."/>
            <person name="Jogler C."/>
        </authorList>
    </citation>
    <scope>NUCLEOTIDE SEQUENCE [LARGE SCALE GENOMIC DNA]</scope>
    <source>
        <strain evidence="3 4">Mal52</strain>
    </source>
</reference>
<feature type="compositionally biased region" description="Basic and acidic residues" evidence="2">
    <location>
        <begin position="196"/>
        <end position="211"/>
    </location>
</feature>
<dbReference type="KEGG" id="sdyn:Mal52_38830"/>
<evidence type="ECO:0000313" key="4">
    <source>
        <dbReference type="Proteomes" id="UP000319383"/>
    </source>
</evidence>
<evidence type="ECO:0000256" key="1">
    <source>
        <dbReference type="SAM" id="Coils"/>
    </source>
</evidence>
<dbReference type="EMBL" id="CP036276">
    <property type="protein sequence ID" value="QDU45389.1"/>
    <property type="molecule type" value="Genomic_DNA"/>
</dbReference>
<feature type="compositionally biased region" description="Polar residues" evidence="2">
    <location>
        <begin position="42"/>
        <end position="57"/>
    </location>
</feature>
<sequence>MRFRHFVLIVAVIAAFQGTFLAKEGRQARVHAQEAASEPASDETTQNNAGSSLDSTQQAISRRYKRFEETLLKMAELMRKTDPERAELLRRVIGKSKEQFIAIRMDKLVELLEKESFGNAIEQQDELVLELTALLDLLGSEDRAKEIEEEKKRLQDLIRNVDALLGKQKGLRADTERGAGEKGLQERQRDLEERTQKLGEKIDRQDQKKAQDLQGDQEPGGEKSDGQKTDAEKSDGKKPDGEKPDGEKSDGQKSDGQKSDGQKSDGQKSDGQKSDGQKSDGQKSDGQQQQQQQQPSTPGRQEVEQARKAMQDALDKLKEGQRDDASQDQTDAIAKLQQAKERLEEILRQLREEERERMLTKLEDRFQQMLAVQILIYDNTVPLGKIPEDQRETRHISKAKELARKEAELALEAEKALTLLKDEGSSVAFPEAVEQMRDDMRTVTTRLEAAQVGELTQGIEQDIIETLEELVEALQREIEQGKTKPQDQKKQQQQKRKEELLNKLAELKMLRSLQLRINRGTKRLGRLFDGEQAEQQDILDQLRILGERQRRVQKATNDIATGKNQ</sequence>
<organism evidence="3 4">
    <name type="scientific">Symmachiella dynata</name>
    <dbReference type="NCBI Taxonomy" id="2527995"/>
    <lineage>
        <taxon>Bacteria</taxon>
        <taxon>Pseudomonadati</taxon>
        <taxon>Planctomycetota</taxon>
        <taxon>Planctomycetia</taxon>
        <taxon>Planctomycetales</taxon>
        <taxon>Planctomycetaceae</taxon>
        <taxon>Symmachiella</taxon>
    </lineage>
</organism>
<dbReference type="AlphaFoldDB" id="A0A517ZSC3"/>
<proteinExistence type="predicted"/>
<keyword evidence="4" id="KW-1185">Reference proteome</keyword>
<feature type="region of interest" description="Disordered" evidence="2">
    <location>
        <begin position="31"/>
        <end position="57"/>
    </location>
</feature>
<dbReference type="RefSeq" id="WP_197534308.1">
    <property type="nucleotide sequence ID" value="NZ_CP036276.1"/>
</dbReference>
<feature type="region of interest" description="Disordered" evidence="2">
    <location>
        <begin position="172"/>
        <end position="191"/>
    </location>
</feature>
<feature type="compositionally biased region" description="Low complexity" evidence="2">
    <location>
        <begin position="284"/>
        <end position="294"/>
    </location>
</feature>
<evidence type="ECO:0000313" key="3">
    <source>
        <dbReference type="EMBL" id="QDU45389.1"/>
    </source>
</evidence>
<feature type="compositionally biased region" description="Basic and acidic residues" evidence="2">
    <location>
        <begin position="301"/>
        <end position="325"/>
    </location>
</feature>